<name>A0A212J7Y5_9FIRM</name>
<dbReference type="Gene3D" id="3.30.457.10">
    <property type="entry name" value="Copper amine oxidase-like, N-terminal domain"/>
    <property type="match status" value="1"/>
</dbReference>
<feature type="domain" description="Copper amine oxidase-like N-terminal" evidence="2">
    <location>
        <begin position="32"/>
        <end position="142"/>
    </location>
</feature>
<dbReference type="InterPro" id="IPR012854">
    <property type="entry name" value="Cu_amine_oxidase-like_N"/>
</dbReference>
<evidence type="ECO:0000259" key="2">
    <source>
        <dbReference type="Pfam" id="PF07833"/>
    </source>
</evidence>
<dbReference type="AlphaFoldDB" id="A0A212J7Y5"/>
<evidence type="ECO:0000313" key="3">
    <source>
        <dbReference type="EMBL" id="SBV95567.1"/>
    </source>
</evidence>
<dbReference type="Pfam" id="PF07833">
    <property type="entry name" value="Cu_amine_oxidN1"/>
    <property type="match status" value="1"/>
</dbReference>
<evidence type="ECO:0000256" key="1">
    <source>
        <dbReference type="SAM" id="SignalP"/>
    </source>
</evidence>
<accession>A0A212J7Y5</accession>
<organism evidence="3">
    <name type="scientific">uncultured Eubacteriales bacterium</name>
    <dbReference type="NCBI Taxonomy" id="172733"/>
    <lineage>
        <taxon>Bacteria</taxon>
        <taxon>Bacillati</taxon>
        <taxon>Bacillota</taxon>
        <taxon>Clostridia</taxon>
        <taxon>Eubacteriales</taxon>
        <taxon>environmental samples</taxon>
    </lineage>
</organism>
<gene>
    <name evidence="3" type="ORF">KL86CLO1_10663</name>
</gene>
<dbReference type="EMBL" id="FLUN01000001">
    <property type="protein sequence ID" value="SBV95567.1"/>
    <property type="molecule type" value="Genomic_DNA"/>
</dbReference>
<reference evidence="3" key="1">
    <citation type="submission" date="2016-04" db="EMBL/GenBank/DDBJ databases">
        <authorList>
            <person name="Evans L.H."/>
            <person name="Alamgir A."/>
            <person name="Owens N."/>
            <person name="Weber N.D."/>
            <person name="Virtaneva K."/>
            <person name="Barbian K."/>
            <person name="Babar A."/>
            <person name="Rosenke K."/>
        </authorList>
    </citation>
    <scope>NUCLEOTIDE SEQUENCE</scope>
    <source>
        <strain evidence="3">86</strain>
    </source>
</reference>
<dbReference type="SUPFAM" id="SSF55383">
    <property type="entry name" value="Copper amine oxidase, domain N"/>
    <property type="match status" value="1"/>
</dbReference>
<protein>
    <recommendedName>
        <fullName evidence="2">Copper amine oxidase-like N-terminal domain-containing protein</fullName>
    </recommendedName>
</protein>
<keyword evidence="1" id="KW-0732">Signal</keyword>
<dbReference type="InterPro" id="IPR036582">
    <property type="entry name" value="Mao_N_sf"/>
</dbReference>
<proteinExistence type="predicted"/>
<feature type="signal peptide" evidence="1">
    <location>
        <begin position="1"/>
        <end position="24"/>
    </location>
</feature>
<feature type="chain" id="PRO_5012781298" description="Copper amine oxidase-like N-terminal domain-containing protein" evidence="1">
    <location>
        <begin position="25"/>
        <end position="489"/>
    </location>
</feature>
<sequence>MKKRILSLLCTLALMAGMVVPAHAVSGIQVQLDGKYLTFSDAVPEAVSGRTFLPFRTVFEAMGAKVDYESETSTVVAVKDGRTLRMALGSTEATVTEDGIETVIPMDVAAYAKNSRTYIPVRFAAQAFGCNVGWDAENQTVVLVDTEKLIDSAMAGHSYTLLSKLAAYGEKYNTGNWALNGKIGMDATALGSPVLTAGCDVDGIVSNGTSIQASIGMDMDMTGLYTLLAGMGLDTSTTSPDEMVVNMDMDVRSDMSTGKLYYLVDGMSDSIPELPAGAWLLMDLNEVLKESGLEMDFATLLKNSKSVDYAKLMATLLSSVPVESSATSYSELAADIQELAVAFSDENFKKVSSGYTNTFTKTVDGVAISLGLTLSTNAKGEVTGYEETFDLSLDVKSLLAGLEDQSLQDSLNQFSALGLNADTLTVSLKAAASETGVTTTKGSLALGDLFTFGMDGNVKYTSTTKAPETTPPAGATVVNWSDLMAGLES</sequence>